<evidence type="ECO:0000256" key="1">
    <source>
        <dbReference type="ARBA" id="ARBA00022741"/>
    </source>
</evidence>
<evidence type="ECO:0000313" key="4">
    <source>
        <dbReference type="EMBL" id="CAH7676023.1"/>
    </source>
</evidence>
<feature type="region of interest" description="Disordered" evidence="3">
    <location>
        <begin position="52"/>
        <end position="87"/>
    </location>
</feature>
<dbReference type="GO" id="GO:0005524">
    <property type="term" value="F:ATP binding"/>
    <property type="evidence" value="ECO:0007669"/>
    <property type="project" value="UniProtKB-KW"/>
</dbReference>
<dbReference type="SUPFAM" id="SSF103243">
    <property type="entry name" value="KA1-like"/>
    <property type="match status" value="1"/>
</dbReference>
<sequence length="87" mass="9171">GLFLVATTTTRGPKALREDLVAVLNWIGVQHQEIKGGLEWVHVPSINLSSVRNSGGGQGISGEKRTPGSIIKKKVSSASFSATSDKN</sequence>
<evidence type="ECO:0000313" key="5">
    <source>
        <dbReference type="Proteomes" id="UP001153365"/>
    </source>
</evidence>
<dbReference type="AlphaFoldDB" id="A0AAV0B180"/>
<feature type="non-terminal residue" evidence="4">
    <location>
        <position position="1"/>
    </location>
</feature>
<comment type="caution">
    <text evidence="4">The sequence shown here is derived from an EMBL/GenBank/DDBJ whole genome shotgun (WGS) entry which is preliminary data.</text>
</comment>
<keyword evidence="5" id="KW-1185">Reference proteome</keyword>
<proteinExistence type="predicted"/>
<dbReference type="Proteomes" id="UP001153365">
    <property type="component" value="Unassembled WGS sequence"/>
</dbReference>
<protein>
    <submittedName>
        <fullName evidence="4">Uncharacterized protein</fullName>
    </submittedName>
</protein>
<evidence type="ECO:0000256" key="2">
    <source>
        <dbReference type="ARBA" id="ARBA00022840"/>
    </source>
</evidence>
<organism evidence="4 5">
    <name type="scientific">Phakopsora pachyrhizi</name>
    <name type="common">Asian soybean rust disease fungus</name>
    <dbReference type="NCBI Taxonomy" id="170000"/>
    <lineage>
        <taxon>Eukaryota</taxon>
        <taxon>Fungi</taxon>
        <taxon>Dikarya</taxon>
        <taxon>Basidiomycota</taxon>
        <taxon>Pucciniomycotina</taxon>
        <taxon>Pucciniomycetes</taxon>
        <taxon>Pucciniales</taxon>
        <taxon>Phakopsoraceae</taxon>
        <taxon>Phakopsora</taxon>
    </lineage>
</organism>
<reference evidence="4" key="1">
    <citation type="submission" date="2022-06" db="EMBL/GenBank/DDBJ databases">
        <authorList>
            <consortium name="SYNGENTA / RWTH Aachen University"/>
        </authorList>
    </citation>
    <scope>NUCLEOTIDE SEQUENCE</scope>
</reference>
<feature type="compositionally biased region" description="Polar residues" evidence="3">
    <location>
        <begin position="76"/>
        <end position="87"/>
    </location>
</feature>
<evidence type="ECO:0000256" key="3">
    <source>
        <dbReference type="SAM" id="MobiDB-lite"/>
    </source>
</evidence>
<dbReference type="InterPro" id="IPR028375">
    <property type="entry name" value="KA1/Ssp2_C"/>
</dbReference>
<keyword evidence="1" id="KW-0547">Nucleotide-binding</keyword>
<name>A0AAV0B180_PHAPC</name>
<dbReference type="EMBL" id="CALTRL010002562">
    <property type="protein sequence ID" value="CAH7676023.1"/>
    <property type="molecule type" value="Genomic_DNA"/>
</dbReference>
<gene>
    <name evidence="4" type="ORF">PPACK8108_LOCUS11123</name>
</gene>
<keyword evidence="2" id="KW-0067">ATP-binding</keyword>
<accession>A0AAV0B180</accession>